<protein>
    <recommendedName>
        <fullName evidence="5">C2H2-type domain-containing protein</fullName>
    </recommendedName>
</protein>
<evidence type="ECO:0000313" key="7">
    <source>
        <dbReference type="Proteomes" id="UP001381693"/>
    </source>
</evidence>
<keyword evidence="3" id="KW-0862">Zinc</keyword>
<dbReference type="GO" id="GO:0005634">
    <property type="term" value="C:nucleus"/>
    <property type="evidence" value="ECO:0007669"/>
    <property type="project" value="UniProtKB-SubCell"/>
</dbReference>
<dbReference type="PROSITE" id="PS50157">
    <property type="entry name" value="ZINC_FINGER_C2H2_2"/>
    <property type="match status" value="2"/>
</dbReference>
<dbReference type="PROSITE" id="PS00028">
    <property type="entry name" value="ZINC_FINGER_C2H2_1"/>
    <property type="match status" value="2"/>
</dbReference>
<dbReference type="PANTHER" id="PTHR16516:SF4">
    <property type="entry name" value="C2H2-TYPE DOMAIN-CONTAINING PROTEIN"/>
    <property type="match status" value="1"/>
</dbReference>
<feature type="domain" description="C2H2-type" evidence="5">
    <location>
        <begin position="377"/>
        <end position="404"/>
    </location>
</feature>
<feature type="compositionally biased region" description="Basic and acidic residues" evidence="4">
    <location>
        <begin position="398"/>
        <end position="410"/>
    </location>
</feature>
<accession>A0AAN8WB27</accession>
<keyword evidence="3" id="KW-0479">Metal-binding</keyword>
<comment type="caution">
    <text evidence="6">The sequence shown here is derived from an EMBL/GenBank/DDBJ whole genome shotgun (WGS) entry which is preliminary data.</text>
</comment>
<proteinExistence type="predicted"/>
<comment type="subcellular location">
    <subcellularLocation>
        <location evidence="1">Nucleus</location>
    </subcellularLocation>
</comment>
<evidence type="ECO:0000256" key="3">
    <source>
        <dbReference type="PROSITE-ProRule" id="PRU00042"/>
    </source>
</evidence>
<organism evidence="6 7">
    <name type="scientific">Halocaridina rubra</name>
    <name type="common">Hawaiian red shrimp</name>
    <dbReference type="NCBI Taxonomy" id="373956"/>
    <lineage>
        <taxon>Eukaryota</taxon>
        <taxon>Metazoa</taxon>
        <taxon>Ecdysozoa</taxon>
        <taxon>Arthropoda</taxon>
        <taxon>Crustacea</taxon>
        <taxon>Multicrustacea</taxon>
        <taxon>Malacostraca</taxon>
        <taxon>Eumalacostraca</taxon>
        <taxon>Eucarida</taxon>
        <taxon>Decapoda</taxon>
        <taxon>Pleocyemata</taxon>
        <taxon>Caridea</taxon>
        <taxon>Atyoidea</taxon>
        <taxon>Atyidae</taxon>
        <taxon>Halocaridina</taxon>
    </lineage>
</organism>
<name>A0AAN8WB27_HALRR</name>
<evidence type="ECO:0000259" key="5">
    <source>
        <dbReference type="PROSITE" id="PS50157"/>
    </source>
</evidence>
<dbReference type="Gene3D" id="3.30.160.60">
    <property type="entry name" value="Classic Zinc Finger"/>
    <property type="match status" value="1"/>
</dbReference>
<keyword evidence="3" id="KW-0863">Zinc-finger</keyword>
<sequence>MDQDIMSRKLLAHTASSVANTVGKEMTKPTTTPHPFSFLFLKKNPKRIRRFKRSEKNEGIMIMDTLRGTNSSSSPHHTSPAKRTFDVAFLTGACDSLDNKDAVVTVPAKLSKVGSLKLPSSSSSSSSSTSVSSSSSVAASSPSSPPRTNPFPSRDDGGAPGSAFTKVTRTQGSSSPHYNSSSGSSTIEALSTTWPPVSASFSAVSSLLSSGKSLAPLLAAPGFLPPGLVPFLPQTTPDRLNNNLVEEYLKSQQQLLESKSSGGGDLSASEALSRLRSTMYPTDPYKLPFTSLSYPLGTGPPSSTDATKLASATAPFLSQPTVSALMPPTFSALSLPTQNVCAKCNISFRMTSDLVYHMRSQHKREPDPNKKRRDEKLKCSICGESFRERHHLTRHMSAHQDREDEDQGAK</sequence>
<dbReference type="SUPFAM" id="SSF57667">
    <property type="entry name" value="beta-beta-alpha zinc fingers"/>
    <property type="match status" value="1"/>
</dbReference>
<dbReference type="Proteomes" id="UP001381693">
    <property type="component" value="Unassembled WGS sequence"/>
</dbReference>
<evidence type="ECO:0000256" key="2">
    <source>
        <dbReference type="ARBA" id="ARBA00023242"/>
    </source>
</evidence>
<dbReference type="EMBL" id="JAXCGZ010023618">
    <property type="protein sequence ID" value="KAK7007058.1"/>
    <property type="molecule type" value="Genomic_DNA"/>
</dbReference>
<dbReference type="AlphaFoldDB" id="A0AAN8WB27"/>
<feature type="compositionally biased region" description="Low complexity" evidence="4">
    <location>
        <begin position="114"/>
        <end position="142"/>
    </location>
</feature>
<feature type="region of interest" description="Disordered" evidence="4">
    <location>
        <begin position="390"/>
        <end position="410"/>
    </location>
</feature>
<dbReference type="InterPro" id="IPR013087">
    <property type="entry name" value="Znf_C2H2_type"/>
</dbReference>
<feature type="domain" description="C2H2-type" evidence="5">
    <location>
        <begin position="339"/>
        <end position="367"/>
    </location>
</feature>
<dbReference type="GO" id="GO:0006355">
    <property type="term" value="P:regulation of DNA-templated transcription"/>
    <property type="evidence" value="ECO:0007669"/>
    <property type="project" value="TreeGrafter"/>
</dbReference>
<dbReference type="SMART" id="SM00355">
    <property type="entry name" value="ZnF_C2H2"/>
    <property type="match status" value="2"/>
</dbReference>
<dbReference type="PANTHER" id="PTHR16516">
    <property type="entry name" value="AGAP007109-PA"/>
    <property type="match status" value="1"/>
</dbReference>
<gene>
    <name evidence="6" type="ORF">SK128_022552</name>
</gene>
<evidence type="ECO:0000256" key="4">
    <source>
        <dbReference type="SAM" id="MobiDB-lite"/>
    </source>
</evidence>
<dbReference type="Pfam" id="PF00096">
    <property type="entry name" value="zf-C2H2"/>
    <property type="match status" value="2"/>
</dbReference>
<evidence type="ECO:0000313" key="6">
    <source>
        <dbReference type="EMBL" id="KAK7007058.1"/>
    </source>
</evidence>
<dbReference type="InterPro" id="IPR052296">
    <property type="entry name" value="TR-Histone_Methyltrans"/>
</dbReference>
<feature type="region of interest" description="Disordered" evidence="4">
    <location>
        <begin position="114"/>
        <end position="186"/>
    </location>
</feature>
<dbReference type="InterPro" id="IPR036236">
    <property type="entry name" value="Znf_C2H2_sf"/>
</dbReference>
<dbReference type="GO" id="GO:0008270">
    <property type="term" value="F:zinc ion binding"/>
    <property type="evidence" value="ECO:0007669"/>
    <property type="project" value="UniProtKB-KW"/>
</dbReference>
<keyword evidence="2" id="KW-0539">Nucleus</keyword>
<keyword evidence="7" id="KW-1185">Reference proteome</keyword>
<feature type="compositionally biased region" description="Low complexity" evidence="4">
    <location>
        <begin position="173"/>
        <end position="185"/>
    </location>
</feature>
<reference evidence="6 7" key="1">
    <citation type="submission" date="2023-11" db="EMBL/GenBank/DDBJ databases">
        <title>Halocaridina rubra genome assembly.</title>
        <authorList>
            <person name="Smith C."/>
        </authorList>
    </citation>
    <scope>NUCLEOTIDE SEQUENCE [LARGE SCALE GENOMIC DNA]</scope>
    <source>
        <strain evidence="6">EP-1</strain>
        <tissue evidence="6">Whole</tissue>
    </source>
</reference>
<evidence type="ECO:0000256" key="1">
    <source>
        <dbReference type="ARBA" id="ARBA00004123"/>
    </source>
</evidence>